<keyword evidence="2" id="KW-1185">Reference proteome</keyword>
<dbReference type="AlphaFoldDB" id="A0A2T0LZS5"/>
<sequence length="64" mass="7263">MRITEFRRRMAEEFGQARAEMLAKDHVLSGLGGRTVEQALAGGVPAKEIWQQVCAEFHIPPERR</sequence>
<evidence type="ECO:0000313" key="2">
    <source>
        <dbReference type="Proteomes" id="UP000238362"/>
    </source>
</evidence>
<evidence type="ECO:0008006" key="3">
    <source>
        <dbReference type="Google" id="ProtNLM"/>
    </source>
</evidence>
<evidence type="ECO:0000313" key="1">
    <source>
        <dbReference type="EMBL" id="PRX49562.1"/>
    </source>
</evidence>
<proteinExistence type="predicted"/>
<dbReference type="OrthoDB" id="3215033at2"/>
<accession>A0A2T0LZS5</accession>
<name>A0A2T0LZS5_9PSEU</name>
<organism evidence="1 2">
    <name type="scientific">Prauserella shujinwangii</name>
    <dbReference type="NCBI Taxonomy" id="1453103"/>
    <lineage>
        <taxon>Bacteria</taxon>
        <taxon>Bacillati</taxon>
        <taxon>Actinomycetota</taxon>
        <taxon>Actinomycetes</taxon>
        <taxon>Pseudonocardiales</taxon>
        <taxon>Pseudonocardiaceae</taxon>
        <taxon>Prauserella</taxon>
    </lineage>
</organism>
<dbReference type="InterPro" id="IPR021408">
    <property type="entry name" value="DUF3046"/>
</dbReference>
<dbReference type="Proteomes" id="UP000238362">
    <property type="component" value="Unassembled WGS sequence"/>
</dbReference>
<reference evidence="1 2" key="1">
    <citation type="submission" date="2018-03" db="EMBL/GenBank/DDBJ databases">
        <title>Genomic Encyclopedia of Type Strains, Phase III (KMG-III): the genomes of soil and plant-associated and newly described type strains.</title>
        <authorList>
            <person name="Whitman W."/>
        </authorList>
    </citation>
    <scope>NUCLEOTIDE SEQUENCE [LARGE SCALE GENOMIC DNA]</scope>
    <source>
        <strain evidence="1 2">CGMCC 4.7125</strain>
    </source>
</reference>
<comment type="caution">
    <text evidence="1">The sequence shown here is derived from an EMBL/GenBank/DDBJ whole genome shotgun (WGS) entry which is preliminary data.</text>
</comment>
<protein>
    <recommendedName>
        <fullName evidence="3">DUF3046 family protein</fullName>
    </recommendedName>
</protein>
<gene>
    <name evidence="1" type="ORF">B0I33_103599</name>
</gene>
<dbReference type="RefSeq" id="WP_106178193.1">
    <property type="nucleotide sequence ID" value="NZ_PVNH01000003.1"/>
</dbReference>
<dbReference type="EMBL" id="PVNH01000003">
    <property type="protein sequence ID" value="PRX49562.1"/>
    <property type="molecule type" value="Genomic_DNA"/>
</dbReference>
<dbReference type="Pfam" id="PF11248">
    <property type="entry name" value="DUF3046"/>
    <property type="match status" value="1"/>
</dbReference>